<evidence type="ECO:0000313" key="2">
    <source>
        <dbReference type="EMBL" id="QJA69467.1"/>
    </source>
</evidence>
<gene>
    <name evidence="2" type="ORF">MM415A04568_0004</name>
    <name evidence="3" type="ORF">MM415B05280_0007</name>
</gene>
<keyword evidence="1" id="KW-0812">Transmembrane</keyword>
<sequence length="69" mass="7454">MTKTNITVLGMIIIFVLGVAGGWIIKPPVEVEVEVIKAVAVSVEINQQPVAEVEIIPITELPNWVAPVH</sequence>
<feature type="transmembrane region" description="Helical" evidence="1">
    <location>
        <begin position="6"/>
        <end position="25"/>
    </location>
</feature>
<proteinExistence type="predicted"/>
<reference evidence="2" key="1">
    <citation type="submission" date="2020-03" db="EMBL/GenBank/DDBJ databases">
        <title>The deep terrestrial virosphere.</title>
        <authorList>
            <person name="Holmfeldt K."/>
            <person name="Nilsson E."/>
            <person name="Simone D."/>
            <person name="Lopez-Fernandez M."/>
            <person name="Wu X."/>
            <person name="de Brujin I."/>
            <person name="Lundin D."/>
            <person name="Andersson A."/>
            <person name="Bertilsson S."/>
            <person name="Dopson M."/>
        </authorList>
    </citation>
    <scope>NUCLEOTIDE SEQUENCE</scope>
    <source>
        <strain evidence="2">MM415A04568</strain>
        <strain evidence="3">MM415B05280</strain>
    </source>
</reference>
<protein>
    <submittedName>
        <fullName evidence="2">Uncharacterized protein</fullName>
    </submittedName>
</protein>
<organism evidence="2">
    <name type="scientific">viral metagenome</name>
    <dbReference type="NCBI Taxonomy" id="1070528"/>
    <lineage>
        <taxon>unclassified sequences</taxon>
        <taxon>metagenomes</taxon>
        <taxon>organismal metagenomes</taxon>
    </lineage>
</organism>
<evidence type="ECO:0000256" key="1">
    <source>
        <dbReference type="SAM" id="Phobius"/>
    </source>
</evidence>
<dbReference type="AlphaFoldDB" id="A0A6M3JKU4"/>
<dbReference type="EMBL" id="MT141708">
    <property type="protein sequence ID" value="QJA69467.1"/>
    <property type="molecule type" value="Genomic_DNA"/>
</dbReference>
<accession>A0A6M3JKU4</accession>
<name>A0A6M3JKU4_9ZZZZ</name>
<dbReference type="EMBL" id="MT143326">
    <property type="protein sequence ID" value="QJA95581.1"/>
    <property type="molecule type" value="Genomic_DNA"/>
</dbReference>
<keyword evidence="1" id="KW-0472">Membrane</keyword>
<evidence type="ECO:0000313" key="3">
    <source>
        <dbReference type="EMBL" id="QJA95581.1"/>
    </source>
</evidence>
<keyword evidence="1" id="KW-1133">Transmembrane helix</keyword>